<name>Q7TLZ3_9ZZZZ</name>
<evidence type="ECO:0000256" key="9">
    <source>
        <dbReference type="ARBA" id="ARBA00023326"/>
    </source>
</evidence>
<dbReference type="CAZy" id="CBM13">
    <property type="family name" value="Carbohydrate-Binding Module Family 13"/>
</dbReference>
<dbReference type="PROSITE" id="PS50231">
    <property type="entry name" value="RICIN_B_LECTIN"/>
    <property type="match status" value="1"/>
</dbReference>
<keyword evidence="6" id="KW-0378">Hydrolase</keyword>
<dbReference type="PRINTS" id="PR00134">
    <property type="entry name" value="GLHYDRLASE10"/>
</dbReference>
<dbReference type="AlphaFoldDB" id="Q7TLZ3"/>
<keyword evidence="7" id="KW-0119">Carbohydrate metabolism</keyword>
<keyword evidence="8" id="KW-0326">Glycosidase</keyword>
<dbReference type="GO" id="GO:0045493">
    <property type="term" value="P:xylan catabolic process"/>
    <property type="evidence" value="ECO:0007669"/>
    <property type="project" value="UniProtKB-KW"/>
</dbReference>
<protein>
    <recommendedName>
        <fullName evidence="3">endo-1,4-beta-xylanase</fullName>
        <ecNumber evidence="3">3.2.1.8</ecNumber>
    </recommendedName>
</protein>
<reference evidence="11" key="2">
    <citation type="submission" date="2003-07" db="EMBL/GenBank/DDBJ databases">
        <title>Method for isolating xylanase gene sequences from soil DNA, compositions useful in such method and compositions obtained thereby.</title>
        <authorList>
            <person name="Radomski C.C.A."/>
            <person name="Seow K.T."/>
            <person name="Warren R.A.J."/>
            <person name="Yap W.H."/>
        </authorList>
    </citation>
    <scope>NUCLEOTIDE SEQUENCE</scope>
</reference>
<dbReference type="InterPro" id="IPR017853">
    <property type="entry name" value="GH"/>
</dbReference>
<dbReference type="EC" id="3.2.1.8" evidence="3"/>
<dbReference type="Gene3D" id="3.20.20.80">
    <property type="entry name" value="Glycosidases"/>
    <property type="match status" value="1"/>
</dbReference>
<evidence type="ECO:0000256" key="7">
    <source>
        <dbReference type="ARBA" id="ARBA00023277"/>
    </source>
</evidence>
<keyword evidence="5" id="KW-0732">Signal</keyword>
<evidence type="ECO:0000256" key="3">
    <source>
        <dbReference type="ARBA" id="ARBA00012590"/>
    </source>
</evidence>
<dbReference type="InterPro" id="IPR044846">
    <property type="entry name" value="GH10"/>
</dbReference>
<comment type="catalytic activity">
    <reaction evidence="1">
        <text>Endohydrolysis of (1-&gt;4)-beta-D-xylosidic linkages in xylans.</text>
        <dbReference type="EC" id="3.2.1.8"/>
    </reaction>
</comment>
<dbReference type="GO" id="GO:0031176">
    <property type="term" value="F:endo-1,4-beta-xylanase activity"/>
    <property type="evidence" value="ECO:0007669"/>
    <property type="project" value="UniProtKB-EC"/>
</dbReference>
<dbReference type="InterPro" id="IPR001000">
    <property type="entry name" value="GH10_dom"/>
</dbReference>
<comment type="similarity">
    <text evidence="2">Belongs to the glycosyl hydrolase 10 (cellulase F) family.</text>
</comment>
<dbReference type="SMART" id="SM00458">
    <property type="entry name" value="RICIN"/>
    <property type="match status" value="1"/>
</dbReference>
<dbReference type="SUPFAM" id="SSF51445">
    <property type="entry name" value="(Trans)glycosidases"/>
    <property type="match status" value="1"/>
</dbReference>
<dbReference type="CAZy" id="GH10">
    <property type="family name" value="Glycoside Hydrolase Family 10"/>
</dbReference>
<dbReference type="InterPro" id="IPR035992">
    <property type="entry name" value="Ricin_B-like_lectins"/>
</dbReference>
<evidence type="ECO:0000256" key="2">
    <source>
        <dbReference type="ARBA" id="ARBA00007495"/>
    </source>
</evidence>
<dbReference type="CDD" id="cd23418">
    <property type="entry name" value="beta-trefoil_Ricin_XLN-like"/>
    <property type="match status" value="1"/>
</dbReference>
<reference evidence="11" key="1">
    <citation type="submission" date="2001-10" db="EMBL/GenBank/DDBJ databases">
        <authorList>
            <person name="Axelrood P.E."/>
        </authorList>
    </citation>
    <scope>NUCLEOTIDE SEQUENCE</scope>
</reference>
<evidence type="ECO:0000256" key="1">
    <source>
        <dbReference type="ARBA" id="ARBA00000681"/>
    </source>
</evidence>
<organism evidence="11">
    <name type="scientific">uncultured organism</name>
    <dbReference type="NCBI Taxonomy" id="155900"/>
    <lineage>
        <taxon>unclassified sequences</taxon>
        <taxon>environmental samples</taxon>
    </lineage>
</organism>
<dbReference type="InterPro" id="IPR000772">
    <property type="entry name" value="Ricin_B_lectin"/>
</dbReference>
<dbReference type="Gene3D" id="2.80.10.50">
    <property type="match status" value="2"/>
</dbReference>
<dbReference type="Pfam" id="PF00331">
    <property type="entry name" value="Glyco_hydro_10"/>
    <property type="match status" value="1"/>
</dbReference>
<evidence type="ECO:0000259" key="10">
    <source>
        <dbReference type="PROSITE" id="PS51760"/>
    </source>
</evidence>
<proteinExistence type="inferred from homology"/>
<keyword evidence="4 11" id="KW-0858">Xylan degradation</keyword>
<dbReference type="SMART" id="SM00633">
    <property type="entry name" value="Glyco_10"/>
    <property type="match status" value="1"/>
</dbReference>
<evidence type="ECO:0000313" key="11">
    <source>
        <dbReference type="EMBL" id="AAP87538.1"/>
    </source>
</evidence>
<feature type="domain" description="GH10" evidence="10">
    <location>
        <begin position="55"/>
        <end position="367"/>
    </location>
</feature>
<keyword evidence="9" id="KW-0624">Polysaccharide degradation</keyword>
<dbReference type="PROSITE" id="PS51760">
    <property type="entry name" value="GH10_2"/>
    <property type="match status" value="1"/>
</dbReference>
<evidence type="ECO:0000256" key="6">
    <source>
        <dbReference type="ARBA" id="ARBA00022801"/>
    </source>
</evidence>
<dbReference type="Pfam" id="PF00652">
    <property type="entry name" value="Ricin_B_lectin"/>
    <property type="match status" value="1"/>
</dbReference>
<dbReference type="EMBL" id="AF427440">
    <property type="protein sequence ID" value="AAP87538.1"/>
    <property type="molecule type" value="Genomic_DNA"/>
</dbReference>
<evidence type="ECO:0000256" key="4">
    <source>
        <dbReference type="ARBA" id="ARBA00022651"/>
    </source>
</evidence>
<accession>Q7TLZ3</accession>
<dbReference type="PANTHER" id="PTHR31490:SF88">
    <property type="entry name" value="BETA-XYLANASE"/>
    <property type="match status" value="1"/>
</dbReference>
<evidence type="ECO:0000256" key="5">
    <source>
        <dbReference type="ARBA" id="ARBA00022729"/>
    </source>
</evidence>
<evidence type="ECO:0000256" key="8">
    <source>
        <dbReference type="ARBA" id="ARBA00023295"/>
    </source>
</evidence>
<dbReference type="SUPFAM" id="SSF50370">
    <property type="entry name" value="Ricin B-like lectins"/>
    <property type="match status" value="1"/>
</dbReference>
<sequence>MTVRSIQKRLRVSRRGGGARAGRPRQQVLTAVAATACVAGGALAAAVLAAAGPATAAGSTLRAAAEAQGKYFGTEVTGNMINNSTITNLAGQQFDMVTPGNEMKWDTTEPSNGSYNFGPGDAVVSFAKAHGMRVRGHNLVWQNQLPSWVSSLPLNQVQQAMESHVTTEASHYKGQVYAWDVVNEPFNGDGSFVSDVFYRAMGSGYIADALRTAHAADPSAQLYINDYSIEGENAKSNAMYSLVQSLLAQGVPINGVGFESHYIVGQVPSSLLANMQRFAALGVNVAVTELDDRVQLPASTASLNQQATDYATVVRDCLQVSRCVGVSQWGVGDADSWIPGTFPGWGAATMYDQNYQPKPAYSATLSALGGSGSTGGGSGEIHAVGAGKCLDVPGLATTAGTQLDIWTCNGGTNQIWTHTSANQLTVYSGSSQMCLDAYNNQTTPGTKVDIWTCNGGANQQWHVNSNGTITSAQSGLCLDVTGASTANGALAELWTCNSQSNQQWTLG</sequence>
<dbReference type="PANTHER" id="PTHR31490">
    <property type="entry name" value="GLYCOSYL HYDROLASE"/>
    <property type="match status" value="1"/>
</dbReference>